<evidence type="ECO:0000313" key="3">
    <source>
        <dbReference type="EMBL" id="QHA33693.1"/>
    </source>
</evidence>
<keyword evidence="3" id="KW-0946">Virion</keyword>
<keyword evidence="2" id="KW-0812">Transmembrane</keyword>
<evidence type="ECO:0000256" key="1">
    <source>
        <dbReference type="SAM" id="MobiDB-lite"/>
    </source>
</evidence>
<proteinExistence type="predicted"/>
<name>A0A6B9KN18_9VIRU</name>
<accession>A0A6B9KN18</accession>
<organism evidence="3">
    <name type="scientific">Chibugado virus</name>
    <dbReference type="NCBI Taxonomy" id="2689361"/>
    <lineage>
        <taxon>Viruses</taxon>
        <taxon>Riboviria</taxon>
        <taxon>Pararnavirae</taxon>
        <taxon>Artverviricota</taxon>
        <taxon>Revtraviricetes</taxon>
        <taxon>Ortervirales</taxon>
        <taxon>Metaviridae</taxon>
    </lineage>
</organism>
<feature type="transmembrane region" description="Helical" evidence="2">
    <location>
        <begin position="376"/>
        <end position="401"/>
    </location>
</feature>
<keyword evidence="2" id="KW-0472">Membrane</keyword>
<feature type="region of interest" description="Disordered" evidence="1">
    <location>
        <begin position="409"/>
        <end position="434"/>
    </location>
</feature>
<keyword evidence="2" id="KW-1133">Transmembrane helix</keyword>
<reference evidence="3" key="1">
    <citation type="submission" date="2019-10" db="EMBL/GenBank/DDBJ databases">
        <authorList>
            <person name="Nitsche A."/>
            <person name="Hankeln T."/>
            <person name="Acosta O."/>
            <person name="Velez I.D."/>
            <person name="Schiemann D.J."/>
        </authorList>
    </citation>
    <scope>NUCLEOTIDE SEQUENCE</scope>
    <source>
        <strain evidence="3">Psal 1744-4</strain>
    </source>
</reference>
<keyword evidence="3" id="KW-0261">Viral envelope protein</keyword>
<dbReference type="EMBL" id="MN661043">
    <property type="protein sequence ID" value="QHA33693.1"/>
    <property type="molecule type" value="Genomic_RNA"/>
</dbReference>
<dbReference type="Pfam" id="PF07253">
    <property type="entry name" value="Gypsy"/>
    <property type="match status" value="1"/>
</dbReference>
<protein>
    <submittedName>
        <fullName evidence="3">Envelope protein</fullName>
    </submittedName>
</protein>
<sequence>MFGQANSNQFTKLIEEKFNEIDSSLKNLSPMHRNKRWDTLGKVWKFIAGSPDAQDLKIINSSINSLVLNNNAQIRINREISLQMKEATFKAKEAIDLFNAKSSELYALNIFLNLDFLQRKLDLITETITLAKIGVLNEKILSSAEVELVLRDLAKENLSAWNAAEALTYLSTAIASNEREIVLLIKLPKLDPRQFQKALIVPILNNNRQIHLANRNYLIFENKPYIVSSLQPTIFPAESLVPDNSECLPNLLEGKSTSCDYISNPTEEVIEIDRTHIIVNKFGNTTLVTTCGVMNRSLPGPYLVSYDDCEVNIDNHTFRSTIKHISGNPIQLPLYGIPIKERNRVINLSLEHLHQLHLETREKMELLHLETNSLQWSTWTIFGGLTPMLIGIVFVLSFSCYRKMKISCQSSQPDVNPEPEVSHQPIASDAENDTPVEGVTVENTMGFRNPSLADIIRTEPHI</sequence>
<evidence type="ECO:0000256" key="2">
    <source>
        <dbReference type="SAM" id="Phobius"/>
    </source>
</evidence>
<dbReference type="InterPro" id="IPR009882">
    <property type="entry name" value="Gypsy"/>
</dbReference>
<dbReference type="GO" id="GO:0019031">
    <property type="term" value="C:viral envelope"/>
    <property type="evidence" value="ECO:0007669"/>
    <property type="project" value="UniProtKB-KW"/>
</dbReference>